<evidence type="ECO:0000313" key="1">
    <source>
        <dbReference type="EMBL" id="MFC1408291.1"/>
    </source>
</evidence>
<dbReference type="NCBIfam" id="NF041808">
    <property type="entry name" value="daptide_123"/>
    <property type="match status" value="1"/>
</dbReference>
<gene>
    <name evidence="1" type="ORF">ACEZDG_03235</name>
</gene>
<keyword evidence="2" id="KW-1185">Reference proteome</keyword>
<name>A0ABV6V3U5_9ACTN</name>
<evidence type="ECO:0000313" key="2">
    <source>
        <dbReference type="Proteomes" id="UP001592582"/>
    </source>
</evidence>
<dbReference type="Proteomes" id="UP001592582">
    <property type="component" value="Unassembled WGS sequence"/>
</dbReference>
<comment type="caution">
    <text evidence="1">The sequence shown here is derived from an EMBL/GenBank/DDBJ whole genome shotgun (WGS) entry which is preliminary data.</text>
</comment>
<proteinExistence type="predicted"/>
<reference evidence="1 2" key="1">
    <citation type="submission" date="2024-09" db="EMBL/GenBank/DDBJ databases">
        <authorList>
            <person name="Lee S.D."/>
        </authorList>
    </citation>
    <scope>NUCLEOTIDE SEQUENCE [LARGE SCALE GENOMIC DNA]</scope>
    <source>
        <strain evidence="1 2">N1-1</strain>
    </source>
</reference>
<sequence length="53" mass="5436">MQDEFGTALELGMQELEAMEAPAFWTAVGVGVGIVVSVSAAYASFAVSAIIVT</sequence>
<organism evidence="1 2">
    <name type="scientific">Streptacidiphilus alkalitolerans</name>
    <dbReference type="NCBI Taxonomy" id="3342712"/>
    <lineage>
        <taxon>Bacteria</taxon>
        <taxon>Bacillati</taxon>
        <taxon>Actinomycetota</taxon>
        <taxon>Actinomycetes</taxon>
        <taxon>Kitasatosporales</taxon>
        <taxon>Streptomycetaceae</taxon>
        <taxon>Streptacidiphilus</taxon>
    </lineage>
</organism>
<dbReference type="EMBL" id="JBHEZX010000001">
    <property type="protein sequence ID" value="MFC1408291.1"/>
    <property type="molecule type" value="Genomic_DNA"/>
</dbReference>
<protein>
    <submittedName>
        <fullName evidence="1">Daptide-type RiPP</fullName>
    </submittedName>
</protein>
<accession>A0ABV6V3U5</accession>